<keyword evidence="2" id="KW-1185">Reference proteome</keyword>
<reference evidence="1" key="1">
    <citation type="submission" date="2020-04" db="EMBL/GenBank/DDBJ databases">
        <title>A chromosome-scale assembly and high-density genetic map of the yellow drum (Nibea albiflora) genome.</title>
        <authorList>
            <person name="Xu D."/>
            <person name="Zhang W."/>
            <person name="Chen R."/>
            <person name="Tan P."/>
            <person name="Wang L."/>
            <person name="Song H."/>
            <person name="Tian L."/>
            <person name="Zhu Q."/>
            <person name="Wang B."/>
        </authorList>
    </citation>
    <scope>NUCLEOTIDE SEQUENCE</scope>
    <source>
        <strain evidence="1">ZJHYS-2018</strain>
    </source>
</reference>
<accession>A0ACB7EFN7</accession>
<organism evidence="1 2">
    <name type="scientific">Nibea albiflora</name>
    <name type="common">Yellow drum</name>
    <name type="synonym">Corvina albiflora</name>
    <dbReference type="NCBI Taxonomy" id="240163"/>
    <lineage>
        <taxon>Eukaryota</taxon>
        <taxon>Metazoa</taxon>
        <taxon>Chordata</taxon>
        <taxon>Craniata</taxon>
        <taxon>Vertebrata</taxon>
        <taxon>Euteleostomi</taxon>
        <taxon>Actinopterygii</taxon>
        <taxon>Neopterygii</taxon>
        <taxon>Teleostei</taxon>
        <taxon>Neoteleostei</taxon>
        <taxon>Acanthomorphata</taxon>
        <taxon>Eupercaria</taxon>
        <taxon>Sciaenidae</taxon>
        <taxon>Nibea</taxon>
    </lineage>
</organism>
<evidence type="ECO:0000313" key="1">
    <source>
        <dbReference type="EMBL" id="KAG8000448.1"/>
    </source>
</evidence>
<evidence type="ECO:0000313" key="2">
    <source>
        <dbReference type="Proteomes" id="UP000805704"/>
    </source>
</evidence>
<name>A0ACB7EFN7_NIBAL</name>
<sequence>MVGLAPVSAHSSVLFAVLCSVYVFVLCSDSLVVYLICSQSSLRPADVRLRGRGSVELSGRQHGGVPEAARRTCCGLAARWRFPPCVPGSGLRGFSLGASSFMLLAAMAVDRYLSICRPLAVRPRS</sequence>
<dbReference type="EMBL" id="CM024796">
    <property type="protein sequence ID" value="KAG8000448.1"/>
    <property type="molecule type" value="Genomic_DNA"/>
</dbReference>
<gene>
    <name evidence="1" type="ORF">GBF38_016776</name>
</gene>
<comment type="caution">
    <text evidence="1">The sequence shown here is derived from an EMBL/GenBank/DDBJ whole genome shotgun (WGS) entry which is preliminary data.</text>
</comment>
<proteinExistence type="predicted"/>
<protein>
    <submittedName>
        <fullName evidence="1">Uncharacterized protein</fullName>
    </submittedName>
</protein>
<dbReference type="Proteomes" id="UP000805704">
    <property type="component" value="Chromosome 8"/>
</dbReference>